<dbReference type="STRING" id="869210.Marky_1927"/>
<evidence type="ECO:0000256" key="2">
    <source>
        <dbReference type="ARBA" id="ARBA00009533"/>
    </source>
</evidence>
<dbReference type="RefSeq" id="WP_013704703.1">
    <property type="nucleotide sequence ID" value="NC_015387.1"/>
</dbReference>
<dbReference type="GO" id="GO:0030170">
    <property type="term" value="F:pyridoxal phosphate binding"/>
    <property type="evidence" value="ECO:0007669"/>
    <property type="project" value="InterPro"/>
</dbReference>
<sequence>MHEEKELRERSAPIELAPDAFRALGHRLVDEIADFLVSLADRPVTPADPPQAVWAAVGERNLPETGQPPGVLLDRAARLLFQHSLLNGHPRFWGYIIGAPAPIGALADCLAAAVNPNCGGWDLAPVASAIEAQTVRWIAQLVGYPEDTGGLLVSGGNMANFIGFLAARRAKAPWDVRQQGMNAPGAPPLRVYASTETHTWIQKAADLFGLGTDAIRQVPTDAAHRMDPAALNRRIQEDRKAGACPFLVVGTAGTVSTGAVDPLPELAAVCQEHNLWFHVDGAYGAPAACAPEAPADLAGLALADSVAIDPHKWLYVPVEAGCVLVKHPDALRDTFSYRPPYYHLDPDEAVIHYYEHGPQNSRGFRALKVWLALQQAGREGYRRMIQEDTRLARALYRLADAHPELEAGTHNLSITTFRFVPADLEVGTPRVEAYLNTLNEAILDRVKRSGAAYISNAVLAERFVLRACVVNFRTTLGDLEALVALVVRLGRELDAALRPAAL</sequence>
<dbReference type="Gene3D" id="1.20.1340.10">
    <property type="entry name" value="dopa decarboxylase, N-terminal domain"/>
    <property type="match status" value="1"/>
</dbReference>
<dbReference type="InterPro" id="IPR010977">
    <property type="entry name" value="Aromatic_deC"/>
</dbReference>
<keyword evidence="4 6" id="KW-0663">Pyridoxal phosphate</keyword>
<name>F2NKJ7_MARHT</name>
<dbReference type="InterPro" id="IPR021115">
    <property type="entry name" value="Pyridoxal-P_BS"/>
</dbReference>
<keyword evidence="9" id="KW-1185">Reference proteome</keyword>
<dbReference type="GO" id="GO:0004058">
    <property type="term" value="F:aromatic-L-amino-acid decarboxylase activity"/>
    <property type="evidence" value="ECO:0007669"/>
    <property type="project" value="UniProtKB-EC"/>
</dbReference>
<evidence type="ECO:0000256" key="6">
    <source>
        <dbReference type="PIRSR" id="PIRSR602129-50"/>
    </source>
</evidence>
<dbReference type="InterPro" id="IPR015421">
    <property type="entry name" value="PyrdxlP-dep_Trfase_major"/>
</dbReference>
<keyword evidence="5 7" id="KW-0456">Lyase</keyword>
<evidence type="ECO:0000256" key="3">
    <source>
        <dbReference type="ARBA" id="ARBA00022793"/>
    </source>
</evidence>
<dbReference type="Proteomes" id="UP000007030">
    <property type="component" value="Chromosome"/>
</dbReference>
<comment type="cofactor">
    <cofactor evidence="1 6 7">
        <name>pyridoxal 5'-phosphate</name>
        <dbReference type="ChEBI" id="CHEBI:597326"/>
    </cofactor>
</comment>
<dbReference type="GO" id="GO:0006520">
    <property type="term" value="P:amino acid metabolic process"/>
    <property type="evidence" value="ECO:0007669"/>
    <property type="project" value="InterPro"/>
</dbReference>
<evidence type="ECO:0000256" key="5">
    <source>
        <dbReference type="ARBA" id="ARBA00023239"/>
    </source>
</evidence>
<dbReference type="PANTHER" id="PTHR11999:SF70">
    <property type="entry name" value="MIP05841P"/>
    <property type="match status" value="1"/>
</dbReference>
<evidence type="ECO:0000256" key="1">
    <source>
        <dbReference type="ARBA" id="ARBA00001933"/>
    </source>
</evidence>
<gene>
    <name evidence="8" type="ordered locus">Marky_1927</name>
</gene>
<dbReference type="SUPFAM" id="SSF53383">
    <property type="entry name" value="PLP-dependent transferases"/>
    <property type="match status" value="1"/>
</dbReference>
<keyword evidence="3" id="KW-0210">Decarboxylase</keyword>
<dbReference type="OrthoDB" id="9803665at2"/>
<dbReference type="PROSITE" id="PS00392">
    <property type="entry name" value="DDC_GAD_HDC_YDC"/>
    <property type="match status" value="1"/>
</dbReference>
<proteinExistence type="inferred from homology"/>
<protein>
    <submittedName>
        <fullName evidence="8">Aromatic-L-amino-acid decarboxylase</fullName>
        <ecNumber evidence="8">4.1.1.28</ecNumber>
    </submittedName>
</protein>
<dbReference type="Gene3D" id="3.90.1150.10">
    <property type="entry name" value="Aspartate Aminotransferase, domain 1"/>
    <property type="match status" value="1"/>
</dbReference>
<dbReference type="Gene3D" id="3.40.640.10">
    <property type="entry name" value="Type I PLP-dependent aspartate aminotransferase-like (Major domain)"/>
    <property type="match status" value="1"/>
</dbReference>
<dbReference type="InterPro" id="IPR015424">
    <property type="entry name" value="PyrdxlP-dep_Trfase"/>
</dbReference>
<evidence type="ECO:0000313" key="8">
    <source>
        <dbReference type="EMBL" id="AEB12657.1"/>
    </source>
</evidence>
<accession>F2NKJ7</accession>
<dbReference type="AlphaFoldDB" id="F2NKJ7"/>
<dbReference type="EMBL" id="CP002630">
    <property type="protein sequence ID" value="AEB12657.1"/>
    <property type="molecule type" value="Genomic_DNA"/>
</dbReference>
<evidence type="ECO:0000256" key="4">
    <source>
        <dbReference type="ARBA" id="ARBA00022898"/>
    </source>
</evidence>
<dbReference type="InterPro" id="IPR002129">
    <property type="entry name" value="PyrdxlP-dep_de-COase"/>
</dbReference>
<evidence type="ECO:0000256" key="7">
    <source>
        <dbReference type="RuleBase" id="RU000382"/>
    </source>
</evidence>
<feature type="modified residue" description="N6-(pyridoxal phosphate)lysine" evidence="6">
    <location>
        <position position="312"/>
    </location>
</feature>
<dbReference type="PANTHER" id="PTHR11999">
    <property type="entry name" value="GROUP II PYRIDOXAL-5-PHOSPHATE DECARBOXYLASE"/>
    <property type="match status" value="1"/>
</dbReference>
<evidence type="ECO:0000313" key="9">
    <source>
        <dbReference type="Proteomes" id="UP000007030"/>
    </source>
</evidence>
<dbReference type="EC" id="4.1.1.28" evidence="8"/>
<comment type="similarity">
    <text evidence="2 7">Belongs to the group II decarboxylase family.</text>
</comment>
<reference evidence="8 9" key="1">
    <citation type="journal article" date="2012" name="Stand. Genomic Sci.">
        <title>Complete genome sequence of the aerobic, heterotroph Marinithermus hydrothermalis type strain (T1(T)) from a deep-sea hydrothermal vent chimney.</title>
        <authorList>
            <person name="Copeland A."/>
            <person name="Gu W."/>
            <person name="Yasawong M."/>
            <person name="Lapidus A."/>
            <person name="Lucas S."/>
            <person name="Deshpande S."/>
            <person name="Pagani I."/>
            <person name="Tapia R."/>
            <person name="Cheng J.F."/>
            <person name="Goodwin L.A."/>
            <person name="Pitluck S."/>
            <person name="Liolios K."/>
            <person name="Ivanova N."/>
            <person name="Mavromatis K."/>
            <person name="Mikhailova N."/>
            <person name="Pati A."/>
            <person name="Chen A."/>
            <person name="Palaniappan K."/>
            <person name="Land M."/>
            <person name="Pan C."/>
            <person name="Brambilla E.M."/>
            <person name="Rohde M."/>
            <person name="Tindall B.J."/>
            <person name="Sikorski J."/>
            <person name="Goker M."/>
            <person name="Detter J.C."/>
            <person name="Bristow J."/>
            <person name="Eisen J.A."/>
            <person name="Markowitz V."/>
            <person name="Hugenholtz P."/>
            <person name="Kyrpides N.C."/>
            <person name="Klenk H.P."/>
            <person name="Woyke T."/>
        </authorList>
    </citation>
    <scope>NUCLEOTIDE SEQUENCE [LARGE SCALE GENOMIC DNA]</scope>
    <source>
        <strain evidence="9">DSM 14884 / JCM 11576 / T1</strain>
    </source>
</reference>
<dbReference type="eggNOG" id="COG0076">
    <property type="taxonomic scope" value="Bacteria"/>
</dbReference>
<dbReference type="PRINTS" id="PR00800">
    <property type="entry name" value="YHDCRBOXLASE"/>
</dbReference>
<dbReference type="GO" id="GO:0019752">
    <property type="term" value="P:carboxylic acid metabolic process"/>
    <property type="evidence" value="ECO:0007669"/>
    <property type="project" value="InterPro"/>
</dbReference>
<dbReference type="InterPro" id="IPR015422">
    <property type="entry name" value="PyrdxlP-dep_Trfase_small"/>
</dbReference>
<organism evidence="8 9">
    <name type="scientific">Marinithermus hydrothermalis (strain DSM 14884 / JCM 11576 / T1)</name>
    <dbReference type="NCBI Taxonomy" id="869210"/>
    <lineage>
        <taxon>Bacteria</taxon>
        <taxon>Thermotogati</taxon>
        <taxon>Deinococcota</taxon>
        <taxon>Deinococci</taxon>
        <taxon>Thermales</taxon>
        <taxon>Thermaceae</taxon>
        <taxon>Marinithermus</taxon>
    </lineage>
</organism>
<dbReference type="HOGENOM" id="CLU_011856_0_4_0"/>
<dbReference type="KEGG" id="mhd:Marky_1927"/>
<dbReference type="Pfam" id="PF00282">
    <property type="entry name" value="Pyridoxal_deC"/>
    <property type="match status" value="1"/>
</dbReference>